<accession>A0AAI8C4Y8</accession>
<proteinExistence type="predicted"/>
<reference evidence="1 2" key="1">
    <citation type="journal article" date="2016" name="J. Zhejiang Univ. Sci. B">
        <title>Antibiotic resistance mechanisms of Myroides sp.</title>
        <authorList>
            <person name="Hu S."/>
            <person name="Yuan S."/>
            <person name="Qu H."/>
            <person name="Jiang T."/>
            <person name="Zhou Y."/>
            <person name="Wang M."/>
            <person name="Ming D."/>
        </authorList>
    </citation>
    <scope>NUCLEOTIDE SEQUENCE [LARGE SCALE GENOMIC DNA]</scope>
    <source>
        <strain evidence="1 2">PR63039</strain>
    </source>
</reference>
<gene>
    <name evidence="1" type="ORF">AS202_07390</name>
</gene>
<name>A0AAI8C4Y8_9FLAO</name>
<evidence type="ECO:0008006" key="3">
    <source>
        <dbReference type="Google" id="ProtNLM"/>
    </source>
</evidence>
<dbReference type="Pfam" id="PF09697">
    <property type="entry name" value="Porph_ging"/>
    <property type="match status" value="1"/>
</dbReference>
<dbReference type="RefSeq" id="WP_006260528.1">
    <property type="nucleotide sequence ID" value="NZ_CP013690.1"/>
</dbReference>
<evidence type="ECO:0000313" key="1">
    <source>
        <dbReference type="EMBL" id="ALU25975.1"/>
    </source>
</evidence>
<dbReference type="NCBIfam" id="TIGR01200">
    <property type="entry name" value="GLPGLI"/>
    <property type="match status" value="1"/>
</dbReference>
<evidence type="ECO:0000313" key="2">
    <source>
        <dbReference type="Proteomes" id="UP000069030"/>
    </source>
</evidence>
<dbReference type="KEGG" id="mod:AS202_07390"/>
<dbReference type="InterPro" id="IPR005901">
    <property type="entry name" value="GLPGLI"/>
</dbReference>
<sequence length="264" mass="31908">MYKSTYYLFIILFLCVIGYAQDTNYGITYLKTTTSDAHIISAEDKLYISPKEDKSLYINGKYKFTKEPPREPNEIVIYDKQEFEEFFYFDFKKNLLYSRIKPWEARYFIKEDIPQMDWQLHDETKTNAEQIALHKATLSFRGRNYTAWYSTDYPVQVGPWKFNNLPGLVFELYDDEHRYHWSIQNIEVNKFKILPFRYDVSRANESIQSFQEKYYKELDRLVNGPHRNPFGNIPGVEILEVMTDPNQFERLKNSELERKYEWEE</sequence>
<protein>
    <recommendedName>
        <fullName evidence="3">GLPGLI family protein</fullName>
    </recommendedName>
</protein>
<organism evidence="1 2">
    <name type="scientific">Myroides odoratimimus</name>
    <dbReference type="NCBI Taxonomy" id="76832"/>
    <lineage>
        <taxon>Bacteria</taxon>
        <taxon>Pseudomonadati</taxon>
        <taxon>Bacteroidota</taxon>
        <taxon>Flavobacteriia</taxon>
        <taxon>Flavobacteriales</taxon>
        <taxon>Flavobacteriaceae</taxon>
        <taxon>Myroides</taxon>
    </lineage>
</organism>
<dbReference type="AlphaFoldDB" id="A0AAI8C4Y8"/>
<dbReference type="GeneID" id="66974618"/>
<dbReference type="EMBL" id="CP013690">
    <property type="protein sequence ID" value="ALU25975.1"/>
    <property type="molecule type" value="Genomic_DNA"/>
</dbReference>
<dbReference type="Proteomes" id="UP000069030">
    <property type="component" value="Chromosome"/>
</dbReference>